<evidence type="ECO:0000313" key="5">
    <source>
        <dbReference type="Proteomes" id="UP000017700"/>
    </source>
</evidence>
<dbReference type="PANTHER" id="PTHR35024">
    <property type="entry name" value="HYPOTHETICAL CYTOSOLIC PROTEIN"/>
    <property type="match status" value="1"/>
</dbReference>
<reference evidence="4" key="4">
    <citation type="submission" date="2017-11" db="EMBL/GenBank/DDBJ databases">
        <title>Complete genome sequence of Serratia sp. ATCC 39006.</title>
        <authorList>
            <person name="Hampton H.G."/>
            <person name="Jackson S.A."/>
            <person name="Jauregui R."/>
            <person name="Poulter G.T.M."/>
            <person name="Salmond G.P.C."/>
            <person name="Fineran P.C."/>
        </authorList>
    </citation>
    <scope>NUCLEOTIDE SEQUENCE</scope>
    <source>
        <strain evidence="4">ATCC 39006</strain>
    </source>
</reference>
<dbReference type="RefSeq" id="WP_021013293.1">
    <property type="nucleotide sequence ID" value="NZ_CP025084.1"/>
</dbReference>
<keyword evidence="2" id="KW-0812">Transmembrane</keyword>
<name>A0A2I5T3V2_SERS3</name>
<evidence type="ECO:0000313" key="4">
    <source>
        <dbReference type="EMBL" id="AUH03551.1"/>
    </source>
</evidence>
<dbReference type="STRING" id="104623.Ser39006_00009"/>
<proteinExistence type="inferred from homology"/>
<reference evidence="3 6" key="3">
    <citation type="submission" date="2017-11" db="EMBL/GenBank/DDBJ databases">
        <title>Complete genome sequence of Serratia sp. ATCC 39006 LacA.</title>
        <authorList>
            <person name="Hampton H.G."/>
            <person name="Jackson S.A."/>
            <person name="Jauregui R."/>
            <person name="Poulter G.T.M."/>
            <person name="Salmond G.P.C."/>
            <person name="Fineran P.C."/>
        </authorList>
    </citation>
    <scope>NUCLEOTIDE SEQUENCE [LARGE SCALE GENOMIC DNA]</scope>
    <source>
        <strain evidence="3 6">ATCC 39006</strain>
    </source>
</reference>
<reference evidence="4 5" key="1">
    <citation type="journal article" date="2013" name="Genome Announc.">
        <title>Draft genome sequence of Serratia sp. strain ATCC 39006, a model bacterium for analysis of the biosynthesis and regulation of prodigiosin, a carbapenem, and gas vesicles.</title>
        <authorList>
            <person name="Fineran P.C."/>
            <person name="Iglesias Cans M.C."/>
            <person name="Ramsay J.P."/>
            <person name="Wilf N.M."/>
            <person name="Cossyleon D."/>
            <person name="McNeil M.B."/>
            <person name="Williamson N.R."/>
            <person name="Monson R.E."/>
            <person name="Becher S.A."/>
            <person name="Stanton J.A."/>
            <person name="Brugger K."/>
            <person name="Brown S.D."/>
            <person name="Salmond G.P."/>
        </authorList>
    </citation>
    <scope>NUCLEOTIDE SEQUENCE [LARGE SCALE GENOMIC DNA]</scope>
    <source>
        <strain evidence="4">ATCC 39006</strain>
        <strain evidence="5">ATCC 39006 / SC 11482</strain>
    </source>
</reference>
<reference evidence="4" key="2">
    <citation type="submission" date="2013-09" db="EMBL/GenBank/DDBJ databases">
        <authorList>
            <person name="Wang G."/>
            <person name="Yang Y."/>
            <person name="Su Y."/>
        </authorList>
    </citation>
    <scope>NUCLEOTIDE SEQUENCE</scope>
    <source>
        <strain evidence="4">ATCC 39006</strain>
    </source>
</reference>
<dbReference type="KEGG" id="sera:Ser39006_005045"/>
<evidence type="ECO:0000256" key="2">
    <source>
        <dbReference type="SAM" id="Phobius"/>
    </source>
</evidence>
<dbReference type="PANTHER" id="PTHR35024:SF4">
    <property type="entry name" value="POLYMER-FORMING CYTOSKELETAL PROTEIN"/>
    <property type="match status" value="1"/>
</dbReference>
<dbReference type="EMBL" id="CP025084">
    <property type="protein sequence ID" value="AUH03551.1"/>
    <property type="molecule type" value="Genomic_DNA"/>
</dbReference>
<keyword evidence="5" id="KW-1185">Reference proteome</keyword>
<dbReference type="EMBL" id="CP025085">
    <property type="protein sequence ID" value="AUG99235.1"/>
    <property type="molecule type" value="Genomic_DNA"/>
</dbReference>
<dbReference type="OrthoDB" id="5612117at2"/>
<accession>A0A2I5T3V2</accession>
<evidence type="ECO:0000313" key="3">
    <source>
        <dbReference type="EMBL" id="AUG99235.1"/>
    </source>
</evidence>
<feature type="transmembrane region" description="Helical" evidence="2">
    <location>
        <begin position="5"/>
        <end position="22"/>
    </location>
</feature>
<dbReference type="Proteomes" id="UP000017700">
    <property type="component" value="Chromosome"/>
</dbReference>
<keyword evidence="2" id="KW-0472">Membrane</keyword>
<evidence type="ECO:0000256" key="1">
    <source>
        <dbReference type="ARBA" id="ARBA00044755"/>
    </source>
</evidence>
<evidence type="ECO:0000313" key="6">
    <source>
        <dbReference type="Proteomes" id="UP000233778"/>
    </source>
</evidence>
<dbReference type="AlphaFoldDB" id="A0A2I5T3V2"/>
<keyword evidence="2" id="KW-1133">Transmembrane helix</keyword>
<gene>
    <name evidence="3" type="ORF">CWC46_05045</name>
    <name evidence="4" type="ORF">Ser39006_005045</name>
</gene>
<protein>
    <submittedName>
        <fullName evidence="4">Polymer-forming cytoskeletal protein</fullName>
    </submittedName>
</protein>
<comment type="similarity">
    <text evidence="1">Belongs to the bactofilin family.</text>
</comment>
<dbReference type="Proteomes" id="UP000233778">
    <property type="component" value="Chromosome"/>
</dbReference>
<sequence length="239" mass="26243">MRKYHFLWVIWVMWAGGVVFWLTDARLALSAMALRYGTLIGLSLILITLIAVLFGSKRSNHMFSFDKSKKSAETLQDTQAVNDAEKSVPVLPETALVVSPVRVKKDTFISQGIQLVGRVEGNCNITIEGNIEGDVQCEHVIKVELGGSVKGELRAEQIIVNGLVEGRLYASVINVLSAGNVRGEVYVDEFTIEKGGVFIGQSNLLTQDKEKSDLKKKVVNNALNDNDENNVTVLAKPVK</sequence>
<dbReference type="KEGG" id="serq:CWC46_05045"/>
<organism evidence="4 5">
    <name type="scientific">Serratia sp. (strain ATCC 39006)</name>
    <name type="common">Prodigiosinella confusarubida</name>
    <dbReference type="NCBI Taxonomy" id="104623"/>
    <lineage>
        <taxon>Bacteria</taxon>
        <taxon>Pseudomonadati</taxon>
        <taxon>Pseudomonadota</taxon>
        <taxon>Gammaproteobacteria</taxon>
        <taxon>Enterobacterales</taxon>
        <taxon>Pectobacteriaceae</taxon>
        <taxon>Prodigiosinella</taxon>
    </lineage>
</organism>
<feature type="transmembrane region" description="Helical" evidence="2">
    <location>
        <begin position="34"/>
        <end position="54"/>
    </location>
</feature>
<dbReference type="InterPro" id="IPR007607">
    <property type="entry name" value="BacA/B"/>
</dbReference>
<dbReference type="Pfam" id="PF04519">
    <property type="entry name" value="Bactofilin"/>
    <property type="match status" value="1"/>
</dbReference>